<dbReference type="KEGG" id="cat:CA2559_00345"/>
<keyword evidence="1" id="KW-1133">Transmembrane helix</keyword>
<organism evidence="2 3">
    <name type="scientific">Croceibacter atlanticus (strain ATCC BAA-628 / JCM 21780 / CIP 108009 / IAM 15332 / KCTC 12090 / HTCC2559)</name>
    <dbReference type="NCBI Taxonomy" id="216432"/>
    <lineage>
        <taxon>Bacteria</taxon>
        <taxon>Pseudomonadati</taxon>
        <taxon>Bacteroidota</taxon>
        <taxon>Flavobacteriia</taxon>
        <taxon>Flavobacteriales</taxon>
        <taxon>Flavobacteriaceae</taxon>
        <taxon>Croceibacter</taxon>
    </lineage>
</organism>
<name>A3U4J1_CROAH</name>
<dbReference type="Proteomes" id="UP000002297">
    <property type="component" value="Chromosome"/>
</dbReference>
<dbReference type="AlphaFoldDB" id="A3U4J1"/>
<evidence type="ECO:0000313" key="2">
    <source>
        <dbReference type="EMBL" id="EAP87158.1"/>
    </source>
</evidence>
<keyword evidence="1" id="KW-0812">Transmembrane</keyword>
<dbReference type="HOGENOM" id="CLU_1238525_0_0_10"/>
<reference evidence="2 3" key="1">
    <citation type="journal article" date="2010" name="J. Bacteriol.">
        <title>The complete genome sequence of Croceibacter atlanticus HTCC2559T.</title>
        <authorList>
            <person name="Oh H.M."/>
            <person name="Kang I."/>
            <person name="Ferriera S."/>
            <person name="Giovannoni S.J."/>
            <person name="Cho J.C."/>
        </authorList>
    </citation>
    <scope>NUCLEOTIDE SEQUENCE [LARGE SCALE GENOMIC DNA]</scope>
    <source>
        <strain evidence="3">ATCC BAA-628 / HTCC2559 / KCTC 12090</strain>
    </source>
</reference>
<gene>
    <name evidence="2" type="ordered locus">CA2559_00345</name>
</gene>
<evidence type="ECO:0000313" key="3">
    <source>
        <dbReference type="Proteomes" id="UP000002297"/>
    </source>
</evidence>
<keyword evidence="3" id="KW-1185">Reference proteome</keyword>
<sequence length="223" mass="25715">MKEVPKKDKKKLKKAKSDTFKIVLTALLTSMFTGFVSYFLMFSQLKEEQNYWKTRTKAEKVSQLLEKQIEIFDNVNSGILLTEVLAKDFKLYSAKFMSTIELSLAGGKNSTNEESEILNNKAIEYHKQINQLATDIQMSEMYFGAKVDSLINPLSESLNSNYQNNLILGDTTRLKGYKNVTEYFKRDFNTTKELSENRLKILKAMRSEIDSTAEILYGDYLKN</sequence>
<feature type="transmembrane region" description="Helical" evidence="1">
    <location>
        <begin position="20"/>
        <end position="41"/>
    </location>
</feature>
<dbReference type="EMBL" id="CP002046">
    <property type="protein sequence ID" value="EAP87158.1"/>
    <property type="molecule type" value="Genomic_DNA"/>
</dbReference>
<evidence type="ECO:0000256" key="1">
    <source>
        <dbReference type="SAM" id="Phobius"/>
    </source>
</evidence>
<protein>
    <submittedName>
        <fullName evidence="2">Uncharacterized protein</fullName>
    </submittedName>
</protein>
<proteinExistence type="predicted"/>
<dbReference type="OrthoDB" id="9844892at2"/>
<keyword evidence="1" id="KW-0472">Membrane</keyword>
<dbReference type="GeneID" id="89451877"/>
<dbReference type="RefSeq" id="WP_013185840.1">
    <property type="nucleotide sequence ID" value="NC_014230.1"/>
</dbReference>
<accession>A3U4J1</accession>